<gene>
    <name evidence="1" type="ORF">ACFFUQ_20415</name>
</gene>
<reference evidence="1 2" key="1">
    <citation type="submission" date="2024-09" db="EMBL/GenBank/DDBJ databases">
        <authorList>
            <person name="Sun Q."/>
            <person name="Mori K."/>
        </authorList>
    </citation>
    <scope>NUCLEOTIDE SEQUENCE [LARGE SCALE GENOMIC DNA]</scope>
    <source>
        <strain evidence="1 2">CECT 7908</strain>
    </source>
</reference>
<sequence>MKKILYIILVIGLTANAQMAIGKFSIEGSGIIDFGADGVSGIVLPWITTIPTGNGLTSGMLIYDANQKKVMYYNGTAWSDLSINTGTVNLTEQTAIPENGTGTIIGALNSTVKGILVLETTDKALILPKVSSPHLNIIKPMAGTICYDTIKKIMCVYNGSEWTFWK</sequence>
<evidence type="ECO:0000313" key="1">
    <source>
        <dbReference type="EMBL" id="MFB9066390.1"/>
    </source>
</evidence>
<name>A0ABV5FS59_9FLAO</name>
<comment type="caution">
    <text evidence="1">The sequence shown here is derived from an EMBL/GenBank/DDBJ whole genome shotgun (WGS) entry which is preliminary data.</text>
</comment>
<dbReference type="RefSeq" id="WP_290264594.1">
    <property type="nucleotide sequence ID" value="NZ_JAUFQQ010000003.1"/>
</dbReference>
<dbReference type="Proteomes" id="UP001589589">
    <property type="component" value="Unassembled WGS sequence"/>
</dbReference>
<keyword evidence="2" id="KW-1185">Reference proteome</keyword>
<accession>A0ABV5FS59</accession>
<protein>
    <submittedName>
        <fullName evidence="1">Uncharacterized protein</fullName>
    </submittedName>
</protein>
<dbReference type="EMBL" id="JBHMEX010000069">
    <property type="protein sequence ID" value="MFB9066390.1"/>
    <property type="molecule type" value="Genomic_DNA"/>
</dbReference>
<proteinExistence type="predicted"/>
<organism evidence="1 2">
    <name type="scientific">Flavobacterium branchiarum</name>
    <dbReference type="NCBI Taxonomy" id="1114870"/>
    <lineage>
        <taxon>Bacteria</taxon>
        <taxon>Pseudomonadati</taxon>
        <taxon>Bacteroidota</taxon>
        <taxon>Flavobacteriia</taxon>
        <taxon>Flavobacteriales</taxon>
        <taxon>Flavobacteriaceae</taxon>
        <taxon>Flavobacterium</taxon>
    </lineage>
</organism>
<evidence type="ECO:0000313" key="2">
    <source>
        <dbReference type="Proteomes" id="UP001589589"/>
    </source>
</evidence>